<keyword evidence="3" id="KW-0167">Capsid protein</keyword>
<evidence type="ECO:0000313" key="4">
    <source>
        <dbReference type="Proteomes" id="UP000214666"/>
    </source>
</evidence>
<organism evidence="3 4">
    <name type="scientific">Paenibacillus kribbensis</name>
    <dbReference type="NCBI Taxonomy" id="172713"/>
    <lineage>
        <taxon>Bacteria</taxon>
        <taxon>Bacillati</taxon>
        <taxon>Bacillota</taxon>
        <taxon>Bacilli</taxon>
        <taxon>Bacillales</taxon>
        <taxon>Paenibacillaceae</taxon>
        <taxon>Paenibacillus</taxon>
    </lineage>
</organism>
<dbReference type="STRING" id="172713.GCA_001705305_02190"/>
<gene>
    <name evidence="3" type="ORF">B4V02_17180</name>
</gene>
<evidence type="ECO:0000256" key="1">
    <source>
        <dbReference type="SAM" id="MobiDB-lite"/>
    </source>
</evidence>
<protein>
    <submittedName>
        <fullName evidence="3">Spore coat protein CotJB</fullName>
    </submittedName>
</protein>
<evidence type="ECO:0000313" key="3">
    <source>
        <dbReference type="EMBL" id="ASR48305.1"/>
    </source>
</evidence>
<proteinExistence type="predicted"/>
<keyword evidence="4" id="KW-1185">Reference proteome</keyword>
<dbReference type="Proteomes" id="UP000214666">
    <property type="component" value="Chromosome"/>
</dbReference>
<sequence>MEHPNPNQGQTHNQSQQPNEQVSQHQQQNQYHSPYSNSYQYQYQNQFQNQDQNQNQYQSQAQDYDQARNPHPSYTPHPKPGDAQFYALLEKLQAVDFVLVELNLYLNTHPDDLQAIEQFNKLTRERTAIANEYQLLYGPLQNFGRAYSKYPWEWSQTPWPWQV</sequence>
<dbReference type="OrthoDB" id="9804099at2"/>
<dbReference type="Pfam" id="PF12652">
    <property type="entry name" value="CotJB"/>
    <property type="match status" value="1"/>
</dbReference>
<dbReference type="RefSeq" id="WP_094155710.1">
    <property type="nucleotide sequence ID" value="NZ_CP020028.1"/>
</dbReference>
<name>A0A222WQQ0_9BACL</name>
<keyword evidence="3" id="KW-0946">Virion</keyword>
<reference evidence="3 4" key="1">
    <citation type="submission" date="2017-03" db="EMBL/GenBank/DDBJ databases">
        <title>Complete genome sequence of Paenibacillus Kribbensis producing bioflocculants.</title>
        <authorList>
            <person name="Lee H.-G."/>
            <person name="Oh H.-M."/>
        </authorList>
    </citation>
    <scope>NUCLEOTIDE SEQUENCE [LARGE SCALE GENOMIC DNA]</scope>
    <source>
        <strain evidence="3 4">AM49</strain>
    </source>
</reference>
<dbReference type="AlphaFoldDB" id="A0A222WQQ0"/>
<evidence type="ECO:0000259" key="2">
    <source>
        <dbReference type="Pfam" id="PF12652"/>
    </source>
</evidence>
<dbReference type="EMBL" id="CP020028">
    <property type="protein sequence ID" value="ASR48305.1"/>
    <property type="molecule type" value="Genomic_DNA"/>
</dbReference>
<dbReference type="InterPro" id="IPR024207">
    <property type="entry name" value="CotJB_dom"/>
</dbReference>
<accession>A0A222WQQ0</accession>
<feature type="compositionally biased region" description="Polar residues" evidence="1">
    <location>
        <begin position="1"/>
        <end position="12"/>
    </location>
</feature>
<feature type="domain" description="Protein CotJB" evidence="2">
    <location>
        <begin position="87"/>
        <end position="162"/>
    </location>
</feature>
<feature type="compositionally biased region" description="Low complexity" evidence="1">
    <location>
        <begin position="13"/>
        <end position="64"/>
    </location>
</feature>
<dbReference type="KEGG" id="pkb:B4V02_17180"/>
<feature type="region of interest" description="Disordered" evidence="1">
    <location>
        <begin position="1"/>
        <end position="82"/>
    </location>
</feature>